<gene>
    <name evidence="1" type="ORF">UFOVP1233_45</name>
</gene>
<organism evidence="1">
    <name type="scientific">uncultured Caudovirales phage</name>
    <dbReference type="NCBI Taxonomy" id="2100421"/>
    <lineage>
        <taxon>Viruses</taxon>
        <taxon>Duplodnaviria</taxon>
        <taxon>Heunggongvirae</taxon>
        <taxon>Uroviricota</taxon>
        <taxon>Caudoviricetes</taxon>
        <taxon>Peduoviridae</taxon>
        <taxon>Maltschvirus</taxon>
        <taxon>Maltschvirus maltsch</taxon>
    </lineage>
</organism>
<dbReference type="EMBL" id="LR797187">
    <property type="protein sequence ID" value="CAB4192533.1"/>
    <property type="molecule type" value="Genomic_DNA"/>
</dbReference>
<reference evidence="1" key="1">
    <citation type="submission" date="2020-05" db="EMBL/GenBank/DDBJ databases">
        <authorList>
            <person name="Chiriac C."/>
            <person name="Salcher M."/>
            <person name="Ghai R."/>
            <person name="Kavagutti S V."/>
        </authorList>
    </citation>
    <scope>NUCLEOTIDE SEQUENCE</scope>
</reference>
<proteinExistence type="predicted"/>
<evidence type="ECO:0000313" key="1">
    <source>
        <dbReference type="EMBL" id="CAB4192533.1"/>
    </source>
</evidence>
<name>A0A6J5R6Q4_9CAUD</name>
<protein>
    <submittedName>
        <fullName evidence="1">Uncharacterized protein</fullName>
    </submittedName>
</protein>
<sequence>MNFQPGVGYTVNQTGGAVSLTIEQPWGFWTKPHPFTVTCFKDGSDFKVKVVPGTINNIEPQMSGSQLSAVPAPTMNIGYSASPATEYIYLLMPANTSVSPATWPDAPTVVHDSAPQTSTDAQAYLLLATVDISTGVVSQSVSGSQWGERYKCGANDAVYFFGLV</sequence>
<accession>A0A6J5R6Q4</accession>